<feature type="region of interest" description="Disordered" evidence="2">
    <location>
        <begin position="1061"/>
        <end position="1085"/>
    </location>
</feature>
<feature type="compositionally biased region" description="Basic and acidic residues" evidence="2">
    <location>
        <begin position="1576"/>
        <end position="1589"/>
    </location>
</feature>
<dbReference type="OrthoDB" id="437373at2759"/>
<feature type="domain" description="Reverse transcriptase" evidence="3">
    <location>
        <begin position="601"/>
        <end position="871"/>
    </location>
</feature>
<feature type="compositionally biased region" description="Polar residues" evidence="2">
    <location>
        <begin position="2213"/>
        <end position="2226"/>
    </location>
</feature>
<protein>
    <submittedName>
        <fullName evidence="4">RNA-directed DNA polymerase from mobile element jockey</fullName>
    </submittedName>
</protein>
<feature type="region of interest" description="Disordered" evidence="2">
    <location>
        <begin position="1253"/>
        <end position="1318"/>
    </location>
</feature>
<accession>A0A1Q9CSE0</accession>
<dbReference type="Pfam" id="PF00078">
    <property type="entry name" value="RVT_1"/>
    <property type="match status" value="1"/>
</dbReference>
<feature type="coiled-coil region" evidence="1">
    <location>
        <begin position="166"/>
        <end position="230"/>
    </location>
</feature>
<keyword evidence="4" id="KW-0808">Transferase</keyword>
<feature type="region of interest" description="Disordered" evidence="2">
    <location>
        <begin position="1488"/>
        <end position="1690"/>
    </location>
</feature>
<keyword evidence="4" id="KW-0548">Nucleotidyltransferase</keyword>
<reference evidence="4 5" key="1">
    <citation type="submission" date="2016-02" db="EMBL/GenBank/DDBJ databases">
        <title>Genome analysis of coral dinoflagellate symbionts highlights evolutionary adaptations to a symbiotic lifestyle.</title>
        <authorList>
            <person name="Aranda M."/>
            <person name="Li Y."/>
            <person name="Liew Y.J."/>
            <person name="Baumgarten S."/>
            <person name="Simakov O."/>
            <person name="Wilson M."/>
            <person name="Piel J."/>
            <person name="Ashoor H."/>
            <person name="Bougouffa S."/>
            <person name="Bajic V.B."/>
            <person name="Ryu T."/>
            <person name="Ravasi T."/>
            <person name="Bayer T."/>
            <person name="Micklem G."/>
            <person name="Kim H."/>
            <person name="Bhak J."/>
            <person name="Lajeunesse T.C."/>
            <person name="Voolstra C.R."/>
        </authorList>
    </citation>
    <scope>NUCLEOTIDE SEQUENCE [LARGE SCALE GENOMIC DNA]</scope>
    <source>
        <strain evidence="4 5">CCMP2467</strain>
    </source>
</reference>
<proteinExistence type="predicted"/>
<feature type="compositionally biased region" description="Low complexity" evidence="2">
    <location>
        <begin position="1214"/>
        <end position="1225"/>
    </location>
</feature>
<keyword evidence="4" id="KW-0695">RNA-directed DNA polymerase</keyword>
<name>A0A1Q9CSE0_SYMMI</name>
<organism evidence="4 5">
    <name type="scientific">Symbiodinium microadriaticum</name>
    <name type="common">Dinoflagellate</name>
    <name type="synonym">Zooxanthella microadriatica</name>
    <dbReference type="NCBI Taxonomy" id="2951"/>
    <lineage>
        <taxon>Eukaryota</taxon>
        <taxon>Sar</taxon>
        <taxon>Alveolata</taxon>
        <taxon>Dinophyceae</taxon>
        <taxon>Suessiales</taxon>
        <taxon>Symbiodiniaceae</taxon>
        <taxon>Symbiodinium</taxon>
    </lineage>
</organism>
<dbReference type="InterPro" id="IPR000477">
    <property type="entry name" value="RT_dom"/>
</dbReference>
<feature type="compositionally biased region" description="Polar residues" evidence="2">
    <location>
        <begin position="1061"/>
        <end position="1084"/>
    </location>
</feature>
<keyword evidence="1" id="KW-0175">Coiled coil</keyword>
<comment type="caution">
    <text evidence="4">The sequence shown here is derived from an EMBL/GenBank/DDBJ whole genome shotgun (WGS) entry which is preliminary data.</text>
</comment>
<dbReference type="PANTHER" id="PTHR19446">
    <property type="entry name" value="REVERSE TRANSCRIPTASES"/>
    <property type="match status" value="1"/>
</dbReference>
<feature type="compositionally biased region" description="Basic and acidic residues" evidence="2">
    <location>
        <begin position="1554"/>
        <end position="1565"/>
    </location>
</feature>
<evidence type="ECO:0000313" key="5">
    <source>
        <dbReference type="Proteomes" id="UP000186817"/>
    </source>
</evidence>
<dbReference type="EMBL" id="LSRX01000952">
    <property type="protein sequence ID" value="OLP85844.1"/>
    <property type="molecule type" value="Genomic_DNA"/>
</dbReference>
<evidence type="ECO:0000313" key="4">
    <source>
        <dbReference type="EMBL" id="OLP85844.1"/>
    </source>
</evidence>
<sequence>MVYGWEMVWVMLHVKFTPIGRWVMKSDPHCENVADWLKTFEIHGLNVALCGGDMKLDTWGFLHRHGSGQHLEFIRQELATPATPEDDFEFEEDSDGDGEVAIPTWGLTVEPTISREFDKESMAGGKRQIDLAKQTRVPDDDGGELSPTKAPRVAQQGGGSGVGVTAAELQAMLAAQTAQLVESQEAVVSKAAARFEAIVEERVGATETRVSQLEQKLEGLEAKLNKALESGPVGGDSKSGDDAHRRQRTLIYGGWARDTRRGELLEELKKATESLGVAKYMDEAPFTTGVRRSIALSSFRERPGESYTDMRARMQFIIRAFYESEVIGKQGKKLWCSWSKSKQERVHSSHASLFKRIVGDIDRVKLLELDVEWAQGSVWTHSNMVASSAVPPPPGVDTAGFVIRDHLDHKPWVNVRQAAVDLRIDEGALRRAYEEVHLERGVAPPPTWRARRWFRDKERVEAAGRDGKADIFAKYASERGTAYRDPEEVKKAFRQEASSQEVGSLAIAAGWDVAFATAQQGDPHEAIHQHLTQVYKGAAPVAEDFRFDGEVQAFTMQEMRDALALLKSQKSVGSDYTSQELLVGVMTVPGGEDHMLEWFNRILVKQVMPRAWNEPLVVLLPKVEGPTKCKQLRPLAMGSSVGKLFARMLLTRTARHLAPRTSAQCAAPGRQTADFLFSIHRVFELSREWGSPLCALKVDLNKAFDCVDRRKLLEKLRERMGSCAELGCWAGLMSDVTGVLQTPWGRSLSPMPSGIKQGAIESPSMFGFVAETVLEETRVANKWAEYPNLFEGLTEEECVYMDYGVLWSRGVQIMQEKVEAYARHLHLYGLSINLEKCQLYCSPRCTGSVAINLEGAMLGPSQFLEVMGVQFKVEATTMELITPLATKARNRFWEIRHILCSKGGLSKRIRTMQRTAAQAGLWCLSALPPDSGGLGYLNSVQIQLIVWMMRIRRGPSEDWGAFRLRAWRAARAALHRSGEERWSTTWLRRYWRFAGHRARGLDREHPALSSIIDSFRDKQWWDSETADGNDEVPVAYTIPRQENASHDGSLDYQFPRAENATDSVGNGSPNYRNSHMEHVTTSGGQEADGDVQAGQWLNEVHLLEDWFVEGRATHLALAMVASRVGSDEAMEFRLWARRWLRWLAMWGPGFAGETSTETTPPDFAAWADRMALLMRQHWLGNELNLLQMGNGCPLAVGAGARGTGPSDDPDDDVSSLVSGSGSPTGEDSQTLLANENEAMRHRAQGWKRMAIEGEDEPPAGSGHAGPPVPLPVNEPGREAEESEGPGASPSVGARSRSRSRSRGTGSARRTEGPEEEPASLLSLLQGLEVNESDTEGAVFMEMGTAASVNRPDVDDDKPWWFGPCFTKARALLAKGVRAVRMKDCFLQELERLRDARFVNEMNNYVEELLNFLREQAVSNEESEGSTTDLESDGTTLQLWAVEAVDRLRFQWFQRLCPTALWNRRLEEDLRDMGLEDCRCPPERYVEEQREARDRRLSRSRTPQREFPVNRAQEARTAIRAEITGEFGPLETNRGRAQGLVRDDSRAPAGGRGRGVIEVDSSRGEEPSDETGFMETNRGRDRDRGRDDSRAPAWRRSGRGRDDDRGRGSDLSGVHPRWLENRTRSPGGAGARPEAARSPPACVTREVRRLQPSNRSYDSTGRRGSAGSGAHASGSGAASSDGRASAHTERLEEGQGVDVWRFLLGLDAESFEENIDVVAAGRPLLPEHVSAMVTETVANYGAHDRAVMTVSFVRFLRLLMSEVMQAFERGVLADGARARGEVLVEVPVDPLPGEGEGDGSSLMQRTLTGQFRSTPDPRQLWFQRVRRLQDELGSQSGGCRNANIAGLQARLRQHPDIPVESRDSLVAMLVAMEDQDCRDGGVGDLAWQLKWWDCLFDNEEDARKPTVCANGTALDSPGDADIQDMALEEEPIRREKEREEEARVRQQADHEKEEDELLQYQLSLLEGRGRTNGEDGLHGDRACGSNDPPLARLSAAEYRQWEDWEWHNLLREPPLKRKRSVTQVTVSGTNGHSSPSVIRSLTVPMASSGTMSLKLDFHMKVEQYPDDVETIILDRSEKALGSEELAAEAVGAVPVSGALEVLDQPAAERHPVDDQETVPSELGEGQPGLEHAAEDTQKLEDTVESNEPEQPPAEQVDLLGAATRHGMSQLEWRDYEDLYNRWKAGGLSDDEVKGVGGTNLLDLMEAQFILDIDGTSSEQGPKANQESQEVKNEKS</sequence>
<dbReference type="GO" id="GO:0003964">
    <property type="term" value="F:RNA-directed DNA polymerase activity"/>
    <property type="evidence" value="ECO:0007669"/>
    <property type="project" value="UniProtKB-KW"/>
</dbReference>
<feature type="region of interest" description="Disordered" evidence="2">
    <location>
        <begin position="2211"/>
        <end position="2234"/>
    </location>
</feature>
<feature type="compositionally biased region" description="Low complexity" evidence="2">
    <location>
        <begin position="1630"/>
        <end position="1640"/>
    </location>
</feature>
<dbReference type="Proteomes" id="UP000186817">
    <property type="component" value="Unassembled WGS sequence"/>
</dbReference>
<feature type="region of interest" description="Disordered" evidence="2">
    <location>
        <begin position="2107"/>
        <end position="2152"/>
    </location>
</feature>
<gene>
    <name evidence="4" type="primary">pol</name>
    <name evidence="4" type="ORF">AK812_SmicGene33122</name>
</gene>
<feature type="region of interest" description="Disordered" evidence="2">
    <location>
        <begin position="120"/>
        <end position="159"/>
    </location>
</feature>
<feature type="compositionally biased region" description="Low complexity" evidence="2">
    <location>
        <begin position="1661"/>
        <end position="1682"/>
    </location>
</feature>
<feature type="compositionally biased region" description="Basic and acidic residues" evidence="2">
    <location>
        <begin position="1598"/>
        <end position="1607"/>
    </location>
</feature>
<feature type="region of interest" description="Disordered" evidence="2">
    <location>
        <begin position="1929"/>
        <end position="1954"/>
    </location>
</feature>
<evidence type="ECO:0000256" key="1">
    <source>
        <dbReference type="SAM" id="Coils"/>
    </source>
</evidence>
<feature type="region of interest" description="Disordered" evidence="2">
    <location>
        <begin position="1199"/>
        <end position="1232"/>
    </location>
</feature>
<evidence type="ECO:0000259" key="3">
    <source>
        <dbReference type="PROSITE" id="PS50878"/>
    </source>
</evidence>
<keyword evidence="5" id="KW-1185">Reference proteome</keyword>
<feature type="compositionally biased region" description="Basic and acidic residues" evidence="2">
    <location>
        <begin position="2130"/>
        <end position="2140"/>
    </location>
</feature>
<evidence type="ECO:0000256" key="2">
    <source>
        <dbReference type="SAM" id="MobiDB-lite"/>
    </source>
</evidence>
<feature type="compositionally biased region" description="Basic and acidic residues" evidence="2">
    <location>
        <begin position="1929"/>
        <end position="1950"/>
    </location>
</feature>
<dbReference type="PROSITE" id="PS50878">
    <property type="entry name" value="RT_POL"/>
    <property type="match status" value="1"/>
</dbReference>